<feature type="binding site" evidence="8">
    <location>
        <position position="312"/>
    </location>
    <ligand>
        <name>Fe cation</name>
        <dbReference type="ChEBI" id="CHEBI:24875"/>
    </ligand>
</feature>
<feature type="binding site" evidence="8">
    <location>
        <begin position="134"/>
        <end position="138"/>
    </location>
    <ligand>
        <name>substrate</name>
    </ligand>
</feature>
<dbReference type="GO" id="GO:0005506">
    <property type="term" value="F:iron ion binding"/>
    <property type="evidence" value="ECO:0007669"/>
    <property type="project" value="UniProtKB-UniRule"/>
</dbReference>
<keyword evidence="6 8" id="KW-0012">Acyltransferase</keyword>
<evidence type="ECO:0000313" key="10">
    <source>
        <dbReference type="EMBL" id="TXL68638.1"/>
    </source>
</evidence>
<dbReference type="InterPro" id="IPR000905">
    <property type="entry name" value="Gcp-like_dom"/>
</dbReference>
<comment type="cofactor">
    <cofactor evidence="8">
        <name>Fe(2+)</name>
        <dbReference type="ChEBI" id="CHEBI:29033"/>
    </cofactor>
    <text evidence="8">Binds 1 Fe(2+) ion per subunit.</text>
</comment>
<dbReference type="PRINTS" id="PR00789">
    <property type="entry name" value="OSIALOPTASE"/>
</dbReference>
<feature type="binding site" evidence="8">
    <location>
        <position position="284"/>
    </location>
    <ligand>
        <name>substrate</name>
    </ligand>
</feature>
<dbReference type="InterPro" id="IPR043129">
    <property type="entry name" value="ATPase_NBD"/>
</dbReference>
<dbReference type="FunFam" id="3.30.420.40:FF:000012">
    <property type="entry name" value="tRNA N6-adenosine threonylcarbamoyltransferase"/>
    <property type="match status" value="1"/>
</dbReference>
<keyword evidence="4 8" id="KW-0479">Metal-binding</keyword>
<comment type="caution">
    <text evidence="10">The sequence shown here is derived from an EMBL/GenBank/DDBJ whole genome shotgun (WGS) entry which is preliminary data.</text>
</comment>
<feature type="domain" description="Gcp-like" evidence="9">
    <location>
        <begin position="24"/>
        <end position="319"/>
    </location>
</feature>
<keyword evidence="1 8" id="KW-0963">Cytoplasm</keyword>
<dbReference type="Gene3D" id="3.30.420.40">
    <property type="match status" value="2"/>
</dbReference>
<dbReference type="GO" id="GO:0005737">
    <property type="term" value="C:cytoplasm"/>
    <property type="evidence" value="ECO:0007669"/>
    <property type="project" value="UniProtKB-SubCell"/>
</dbReference>
<dbReference type="NCBIfam" id="TIGR03723">
    <property type="entry name" value="T6A_TsaD_YgjD"/>
    <property type="match status" value="1"/>
</dbReference>
<evidence type="ECO:0000256" key="8">
    <source>
        <dbReference type="HAMAP-Rule" id="MF_01445"/>
    </source>
</evidence>
<keyword evidence="2 8" id="KW-0808">Transferase</keyword>
<dbReference type="NCBIfam" id="TIGR00329">
    <property type="entry name" value="gcp_kae1"/>
    <property type="match status" value="1"/>
</dbReference>
<feature type="binding site" evidence="8">
    <location>
        <position position="167"/>
    </location>
    <ligand>
        <name>substrate</name>
    </ligand>
</feature>
<dbReference type="Proteomes" id="UP000321548">
    <property type="component" value="Unassembled WGS sequence"/>
</dbReference>
<dbReference type="PANTHER" id="PTHR11735">
    <property type="entry name" value="TRNA N6-ADENOSINE THREONYLCARBAMOYLTRANSFERASE"/>
    <property type="match status" value="1"/>
</dbReference>
<dbReference type="OrthoDB" id="9806197at2"/>
<comment type="function">
    <text evidence="8">Required for the formation of a threonylcarbamoyl group on adenosine at position 37 (t(6)A37) in tRNAs that read codons beginning with adenine. Is involved in the transfer of the threonylcarbamoyl moiety of threonylcarbamoyl-AMP (TC-AMP) to the N6 group of A37, together with TsaE and TsaB. TsaD likely plays a direct catalytic role in this reaction.</text>
</comment>
<keyword evidence="3 8" id="KW-0819">tRNA processing</keyword>
<dbReference type="EMBL" id="VDUY01000001">
    <property type="protein sequence ID" value="TXL68638.1"/>
    <property type="molecule type" value="Genomic_DNA"/>
</dbReference>
<gene>
    <name evidence="8 10" type="primary">tsaD</name>
    <name evidence="10" type="ORF">FHP08_02860</name>
</gene>
<proteinExistence type="inferred from homology"/>
<evidence type="ECO:0000256" key="5">
    <source>
        <dbReference type="ARBA" id="ARBA00023004"/>
    </source>
</evidence>
<dbReference type="HAMAP" id="MF_01445">
    <property type="entry name" value="TsaD"/>
    <property type="match status" value="1"/>
</dbReference>
<evidence type="ECO:0000256" key="1">
    <source>
        <dbReference type="ARBA" id="ARBA00022490"/>
    </source>
</evidence>
<dbReference type="GO" id="GO:0002949">
    <property type="term" value="P:tRNA threonylcarbamoyladenosine modification"/>
    <property type="evidence" value="ECO:0007669"/>
    <property type="project" value="UniProtKB-UniRule"/>
</dbReference>
<dbReference type="GO" id="GO:0061711">
    <property type="term" value="F:tRNA N(6)-L-threonylcarbamoyladenine synthase activity"/>
    <property type="evidence" value="ECO:0007669"/>
    <property type="project" value="UniProtKB-EC"/>
</dbReference>
<dbReference type="Pfam" id="PF00814">
    <property type="entry name" value="TsaD"/>
    <property type="match status" value="1"/>
</dbReference>
<evidence type="ECO:0000256" key="2">
    <source>
        <dbReference type="ARBA" id="ARBA00022679"/>
    </source>
</evidence>
<comment type="similarity">
    <text evidence="8">Belongs to the KAE1 / TsaD family.</text>
</comment>
<dbReference type="RefSeq" id="WP_147702778.1">
    <property type="nucleotide sequence ID" value="NZ_VDUY01000001.1"/>
</dbReference>
<accession>A0A5C8P5P6</accession>
<evidence type="ECO:0000259" key="9">
    <source>
        <dbReference type="Pfam" id="PF00814"/>
    </source>
</evidence>
<evidence type="ECO:0000256" key="4">
    <source>
        <dbReference type="ARBA" id="ARBA00022723"/>
    </source>
</evidence>
<feature type="binding site" evidence="8">
    <location>
        <position position="115"/>
    </location>
    <ligand>
        <name>Fe cation</name>
        <dbReference type="ChEBI" id="CHEBI:24875"/>
    </ligand>
</feature>
<organism evidence="10 11">
    <name type="scientific">Zeimonas arvi</name>
    <dbReference type="NCBI Taxonomy" id="2498847"/>
    <lineage>
        <taxon>Bacteria</taxon>
        <taxon>Pseudomonadati</taxon>
        <taxon>Pseudomonadota</taxon>
        <taxon>Betaproteobacteria</taxon>
        <taxon>Burkholderiales</taxon>
        <taxon>Burkholderiaceae</taxon>
        <taxon>Zeimonas</taxon>
    </lineage>
</organism>
<comment type="caution">
    <text evidence="8">Lacks conserved residue(s) required for the propagation of feature annotation.</text>
</comment>
<dbReference type="PANTHER" id="PTHR11735:SF6">
    <property type="entry name" value="TRNA N6-ADENOSINE THREONYLCARBAMOYLTRANSFERASE, MITOCHONDRIAL"/>
    <property type="match status" value="1"/>
</dbReference>
<dbReference type="CDD" id="cd24133">
    <property type="entry name" value="ASKHA_NBD_TsaD_bac"/>
    <property type="match status" value="1"/>
</dbReference>
<evidence type="ECO:0000256" key="6">
    <source>
        <dbReference type="ARBA" id="ARBA00023315"/>
    </source>
</evidence>
<dbReference type="FunFam" id="3.30.420.40:FF:000040">
    <property type="entry name" value="tRNA N6-adenosine threonylcarbamoyltransferase"/>
    <property type="match status" value="1"/>
</dbReference>
<dbReference type="InterPro" id="IPR017861">
    <property type="entry name" value="KAE1/TsaD"/>
</dbReference>
<keyword evidence="11" id="KW-1185">Reference proteome</keyword>
<dbReference type="AlphaFoldDB" id="A0A5C8P5P6"/>
<dbReference type="EC" id="2.3.1.234" evidence="8"/>
<feature type="binding site" evidence="8">
    <location>
        <position position="180"/>
    </location>
    <ligand>
        <name>substrate</name>
    </ligand>
</feature>
<evidence type="ECO:0000256" key="3">
    <source>
        <dbReference type="ARBA" id="ARBA00022694"/>
    </source>
</evidence>
<dbReference type="SUPFAM" id="SSF53067">
    <property type="entry name" value="Actin-like ATPase domain"/>
    <property type="match status" value="2"/>
</dbReference>
<evidence type="ECO:0000313" key="11">
    <source>
        <dbReference type="Proteomes" id="UP000321548"/>
    </source>
</evidence>
<protein>
    <recommendedName>
        <fullName evidence="8">tRNA N6-adenosine threonylcarbamoyltransferase</fullName>
        <ecNumber evidence="8">2.3.1.234</ecNumber>
    </recommendedName>
    <alternativeName>
        <fullName evidence="8">N6-L-threonylcarbamoyladenine synthase</fullName>
        <shortName evidence="8">t(6)A synthase</shortName>
    </alternativeName>
    <alternativeName>
        <fullName evidence="8">t(6)A37 threonylcarbamoyladenosine biosynthesis protein TsaD</fullName>
    </alternativeName>
    <alternativeName>
        <fullName evidence="8">tRNA threonylcarbamoyladenosine biosynthesis protein TsaD</fullName>
    </alternativeName>
</protein>
<comment type="catalytic activity">
    <reaction evidence="7 8">
        <text>L-threonylcarbamoyladenylate + adenosine(37) in tRNA = N(6)-L-threonylcarbamoyladenosine(37) in tRNA + AMP + H(+)</text>
        <dbReference type="Rhea" id="RHEA:37059"/>
        <dbReference type="Rhea" id="RHEA-COMP:10162"/>
        <dbReference type="Rhea" id="RHEA-COMP:10163"/>
        <dbReference type="ChEBI" id="CHEBI:15378"/>
        <dbReference type="ChEBI" id="CHEBI:73682"/>
        <dbReference type="ChEBI" id="CHEBI:74411"/>
        <dbReference type="ChEBI" id="CHEBI:74418"/>
        <dbReference type="ChEBI" id="CHEBI:456215"/>
        <dbReference type="EC" id="2.3.1.234"/>
    </reaction>
</comment>
<reference evidence="10 11" key="1">
    <citation type="submission" date="2019-06" db="EMBL/GenBank/DDBJ databases">
        <title>Quisquiliibacterium sp. nov., isolated from a maize field.</title>
        <authorList>
            <person name="Lin S.-Y."/>
            <person name="Tsai C.-F."/>
            <person name="Young C.-C."/>
        </authorList>
    </citation>
    <scope>NUCLEOTIDE SEQUENCE [LARGE SCALE GENOMIC DNA]</scope>
    <source>
        <strain evidence="10 11">CC-CFT501</strain>
    </source>
</reference>
<name>A0A5C8P5P6_9BURK</name>
<comment type="subcellular location">
    <subcellularLocation>
        <location evidence="8">Cytoplasm</location>
    </subcellularLocation>
</comment>
<evidence type="ECO:0000256" key="7">
    <source>
        <dbReference type="ARBA" id="ARBA00048117"/>
    </source>
</evidence>
<feature type="binding site" evidence="8">
    <location>
        <position position="111"/>
    </location>
    <ligand>
        <name>Fe cation</name>
        <dbReference type="ChEBI" id="CHEBI:24875"/>
    </ligand>
</feature>
<dbReference type="InterPro" id="IPR022450">
    <property type="entry name" value="TsaD"/>
</dbReference>
<keyword evidence="5 8" id="KW-0408">Iron</keyword>
<sequence>MIVLGIETSCDETGVALHCSERGLLAQALHSQIAMHQRYGGVVPELASRDHIRRVLPLARQVLDEAGLGLSDLNAVAYTAGPGLAGALLVGAGVGASLAWALGVPAIGVHHLEGHLLSPLLAVDPPAFPFVALLVSGGHTQLMDVQGVGRYELLGDTLDDAAGEAFDKSAKLLGLGYPGGPAIAKLAESGRPGRYELPRPMLRSGDLDFSFSGLKTAVLTLVRRELDEGAGSGNPETRDPRQVRADIAAEVQAAITDVLVAKSVKALQHAGRETLVVAGGVSANRRLRERLAAEQERRRFRVHFPELALCSDNGAMIAFAGALRLAALKERGELAGLKPPEGFRVRPRWPLDELDAA</sequence>